<dbReference type="Proteomes" id="UP000790709">
    <property type="component" value="Unassembled WGS sequence"/>
</dbReference>
<name>A0ACB8B8M9_9AGAM</name>
<accession>A0ACB8B8M9</accession>
<sequence>MSADTPLLNALQQALADRADTGMYIFDITEPLPSSAPDLFSNDYLSLTTDPVAREYLVARIANNPCLFGSTGSRLATGNSDDYNALERRLQHHYHAPAALLTNTGFTANLAFWGSVPQPNDIIIYDDLIHMSCREGFRLAQAEASYRFDHNSVSSFHAVLVDALKKHPKIVSGNATVFISVESLYSMDGDFCPLREIVELVEKLVPSGHAHIAVDEAHTTAMYGPDGSGFVAHLGLNDRVHTTMHTFGKAVGLQGGVILTSPTIRQYLINFARSFMFATSMPHISIHAANSLFDVIMSERGNQLRKQLRANCLYAYAALSTAFKRVPKDVLRLEDNPMYEGATELCSPIIPIFSTLANDLSDFLRPRGYAATPFTYPVVRDPRIRLIIHARNTKEDIDGFVTLLMQWASGKRPVARL</sequence>
<keyword evidence="2" id="KW-1185">Reference proteome</keyword>
<gene>
    <name evidence="1" type="ORF">BV22DRAFT_1132092</name>
</gene>
<proteinExistence type="predicted"/>
<reference evidence="1" key="1">
    <citation type="journal article" date="2021" name="New Phytol.">
        <title>Evolutionary innovations through gain and loss of genes in the ectomycorrhizal Boletales.</title>
        <authorList>
            <person name="Wu G."/>
            <person name="Miyauchi S."/>
            <person name="Morin E."/>
            <person name="Kuo A."/>
            <person name="Drula E."/>
            <person name="Varga T."/>
            <person name="Kohler A."/>
            <person name="Feng B."/>
            <person name="Cao Y."/>
            <person name="Lipzen A."/>
            <person name="Daum C."/>
            <person name="Hundley H."/>
            <person name="Pangilinan J."/>
            <person name="Johnson J."/>
            <person name="Barry K."/>
            <person name="LaButti K."/>
            <person name="Ng V."/>
            <person name="Ahrendt S."/>
            <person name="Min B."/>
            <person name="Choi I.G."/>
            <person name="Park H."/>
            <person name="Plett J.M."/>
            <person name="Magnuson J."/>
            <person name="Spatafora J.W."/>
            <person name="Nagy L.G."/>
            <person name="Henrissat B."/>
            <person name="Grigoriev I.V."/>
            <person name="Yang Z.L."/>
            <person name="Xu J."/>
            <person name="Martin F.M."/>
        </authorList>
    </citation>
    <scope>NUCLEOTIDE SEQUENCE</scope>
    <source>
        <strain evidence="1">KUC20120723A-06</strain>
    </source>
</reference>
<comment type="caution">
    <text evidence="1">The sequence shown here is derived from an EMBL/GenBank/DDBJ whole genome shotgun (WGS) entry which is preliminary data.</text>
</comment>
<evidence type="ECO:0000313" key="2">
    <source>
        <dbReference type="Proteomes" id="UP000790709"/>
    </source>
</evidence>
<protein>
    <submittedName>
        <fullName evidence="1">8-amino-7-oxononanoate synthase</fullName>
    </submittedName>
</protein>
<dbReference type="EMBL" id="MU266516">
    <property type="protein sequence ID" value="KAH7921665.1"/>
    <property type="molecule type" value="Genomic_DNA"/>
</dbReference>
<evidence type="ECO:0000313" key="1">
    <source>
        <dbReference type="EMBL" id="KAH7921665.1"/>
    </source>
</evidence>
<organism evidence="1 2">
    <name type="scientific">Leucogyrophana mollusca</name>
    <dbReference type="NCBI Taxonomy" id="85980"/>
    <lineage>
        <taxon>Eukaryota</taxon>
        <taxon>Fungi</taxon>
        <taxon>Dikarya</taxon>
        <taxon>Basidiomycota</taxon>
        <taxon>Agaricomycotina</taxon>
        <taxon>Agaricomycetes</taxon>
        <taxon>Agaricomycetidae</taxon>
        <taxon>Boletales</taxon>
        <taxon>Boletales incertae sedis</taxon>
        <taxon>Leucogyrophana</taxon>
    </lineage>
</organism>